<dbReference type="InterPro" id="IPR043844">
    <property type="entry name" value="DUF5865"/>
</dbReference>
<proteinExistence type="predicted"/>
<accession>S4VXU0</accession>
<feature type="compositionally biased region" description="Low complexity" evidence="1">
    <location>
        <begin position="39"/>
        <end position="66"/>
    </location>
</feature>
<evidence type="ECO:0000313" key="3">
    <source>
        <dbReference type="EMBL" id="AGO82886.1"/>
    </source>
</evidence>
<sequence length="368" mass="38311">MSAADIPSAAVQNLADQVGALRHQLDILSTALAGLAAGGQNAQPASPAVGTAASSSPPARPPTFSTLSPYKALPRPLVEGNISVSYGSPEDDGHMTVTQLMDALRKASPRATVSMGASLLPAVLRVYPECHRRRDVGARLYVYGTAVTATSLVEGVRDEKGTCPFFNAIKLGPQPTCVEMLIEDLEAYVRDAPDAVVLTPSGLASLDSEPGAMTKVVTVMTRRPLDDFLDCDLNPFAPCEPVNVAVDAIVARAKAQAASGCPLADIATDLGRAFASGGLAAVDLFYVPAAQTAEEVAEKGDRGSVLTLAEFERAHGRTVADAHIGVLYRPVAPGDLSEPVSPLARVLSSGCTNVADLYALLDRQRLAL</sequence>
<gene>
    <name evidence="3" type="ORF">pdul_cds_722</name>
</gene>
<feature type="domain" description="DUF5865" evidence="2">
    <location>
        <begin position="166"/>
        <end position="365"/>
    </location>
</feature>
<protein>
    <recommendedName>
        <fullName evidence="2">DUF5865 domain-containing protein</fullName>
    </recommendedName>
</protein>
<organism evidence="3 4">
    <name type="scientific">Pandoravirus dulcis</name>
    <dbReference type="NCBI Taxonomy" id="1349409"/>
    <lineage>
        <taxon>Viruses</taxon>
        <taxon>Pandoravirus</taxon>
    </lineage>
</organism>
<dbReference type="Pfam" id="PF19183">
    <property type="entry name" value="DUF5865"/>
    <property type="match status" value="1"/>
</dbReference>
<reference evidence="3 4" key="1">
    <citation type="journal article" date="2013" name="Science">
        <title>Pandoraviruses: amoeba viruses with genomes up to 2.5 Mb reaching that of parasitic eukaryotes.</title>
        <authorList>
            <person name="Philippe N."/>
            <person name="Legendre M."/>
            <person name="Doutre G."/>
            <person name="Coute Y."/>
            <person name="Poirot O."/>
            <person name="Lescot M."/>
            <person name="Arslan D."/>
            <person name="Seltzer V."/>
            <person name="Bertaux L."/>
            <person name="Bruley C."/>
            <person name="Garin J."/>
            <person name="Claverie J.M."/>
            <person name="Abergel C."/>
        </authorList>
    </citation>
    <scope>NUCLEOTIDE SEQUENCE [LARGE SCALE GENOMIC DNA]</scope>
    <source>
        <strain evidence="3">Melbourne</strain>
    </source>
</reference>
<dbReference type="Proteomes" id="UP000201566">
    <property type="component" value="Segment"/>
</dbReference>
<dbReference type="EMBL" id="KC977570">
    <property type="protein sequence ID" value="AGO82886.1"/>
    <property type="molecule type" value="Genomic_DNA"/>
</dbReference>
<dbReference type="GeneID" id="16511814"/>
<name>S4VXU0_9VIRU</name>
<dbReference type="KEGG" id="vg:16511814"/>
<feature type="region of interest" description="Disordered" evidence="1">
    <location>
        <begin position="39"/>
        <end position="68"/>
    </location>
</feature>
<dbReference type="RefSeq" id="YP_008319555.1">
    <property type="nucleotide sequence ID" value="NC_021858.1"/>
</dbReference>
<evidence type="ECO:0000259" key="2">
    <source>
        <dbReference type="Pfam" id="PF19183"/>
    </source>
</evidence>
<evidence type="ECO:0000256" key="1">
    <source>
        <dbReference type="SAM" id="MobiDB-lite"/>
    </source>
</evidence>
<evidence type="ECO:0000313" key="4">
    <source>
        <dbReference type="Proteomes" id="UP000201566"/>
    </source>
</evidence>